<dbReference type="PANTHER" id="PTHR35848:SF6">
    <property type="entry name" value="CUPIN TYPE-2 DOMAIN-CONTAINING PROTEIN"/>
    <property type="match status" value="1"/>
</dbReference>
<dbReference type="PANTHER" id="PTHR35848">
    <property type="entry name" value="OXALATE-BINDING PROTEIN"/>
    <property type="match status" value="1"/>
</dbReference>
<feature type="domain" description="Cupin type-2" evidence="2">
    <location>
        <begin position="39"/>
        <end position="108"/>
    </location>
</feature>
<dbReference type="SUPFAM" id="SSF51182">
    <property type="entry name" value="RmlC-like cupins"/>
    <property type="match status" value="1"/>
</dbReference>
<reference evidence="3 4" key="1">
    <citation type="journal article" date="2017" name="Int. J. Syst. Evol. Microbiol.">
        <title>Roseitalea porphyridii gen. nov., sp. nov., isolated from a red alga, and reclassification of Hoeflea suaedae Chung et al. 2013 as Pseudohoeflea suaedae gen. nov., comb. nov.</title>
        <authorList>
            <person name="Hyeon J.W."/>
            <person name="Jeong S.E."/>
            <person name="Baek K."/>
            <person name="Jeon C.O."/>
        </authorList>
    </citation>
    <scope>NUCLEOTIDE SEQUENCE [LARGE SCALE GENOMIC DNA]</scope>
    <source>
        <strain evidence="3 4">MA7-20</strain>
    </source>
</reference>
<dbReference type="InterPro" id="IPR051610">
    <property type="entry name" value="GPI/OXD"/>
</dbReference>
<dbReference type="RefSeq" id="WP_131616830.1">
    <property type="nucleotide sequence ID" value="NZ_CP036532.1"/>
</dbReference>
<proteinExistence type="predicted"/>
<dbReference type="InterPro" id="IPR011051">
    <property type="entry name" value="RmlC_Cupin_sf"/>
</dbReference>
<dbReference type="EMBL" id="CP036532">
    <property type="protein sequence ID" value="QBK31155.1"/>
    <property type="molecule type" value="Genomic_DNA"/>
</dbReference>
<dbReference type="InterPro" id="IPR014710">
    <property type="entry name" value="RmlC-like_jellyroll"/>
</dbReference>
<organism evidence="3 4">
    <name type="scientific">Roseitalea porphyridii</name>
    <dbReference type="NCBI Taxonomy" id="1852022"/>
    <lineage>
        <taxon>Bacteria</taxon>
        <taxon>Pseudomonadati</taxon>
        <taxon>Pseudomonadota</taxon>
        <taxon>Alphaproteobacteria</taxon>
        <taxon>Hyphomicrobiales</taxon>
        <taxon>Ahrensiaceae</taxon>
        <taxon>Roseitalea</taxon>
    </lineage>
</organism>
<dbReference type="CDD" id="cd02214">
    <property type="entry name" value="cupin_MJ1618"/>
    <property type="match status" value="1"/>
</dbReference>
<name>A0A4P6V1X1_9HYPH</name>
<keyword evidence="1" id="KW-0479">Metal-binding</keyword>
<dbReference type="InterPro" id="IPR013096">
    <property type="entry name" value="Cupin_2"/>
</dbReference>
<evidence type="ECO:0000259" key="2">
    <source>
        <dbReference type="Pfam" id="PF07883"/>
    </source>
</evidence>
<dbReference type="OrthoDB" id="7870362at2"/>
<accession>A0A4P6V1X1</accession>
<dbReference type="GO" id="GO:0046872">
    <property type="term" value="F:metal ion binding"/>
    <property type="evidence" value="ECO:0007669"/>
    <property type="project" value="UniProtKB-KW"/>
</dbReference>
<dbReference type="AlphaFoldDB" id="A0A4P6V1X1"/>
<dbReference type="Gene3D" id="2.60.120.10">
    <property type="entry name" value="Jelly Rolls"/>
    <property type="match status" value="1"/>
</dbReference>
<dbReference type="KEGG" id="rpod:E0E05_11440"/>
<dbReference type="Proteomes" id="UP000293719">
    <property type="component" value="Chromosome"/>
</dbReference>
<gene>
    <name evidence="3" type="ORF">E0E05_11440</name>
</gene>
<evidence type="ECO:0000313" key="4">
    <source>
        <dbReference type="Proteomes" id="UP000293719"/>
    </source>
</evidence>
<keyword evidence="4" id="KW-1185">Reference proteome</keyword>
<dbReference type="Pfam" id="PF07883">
    <property type="entry name" value="Cupin_2"/>
    <property type="match status" value="1"/>
</dbReference>
<protein>
    <submittedName>
        <fullName evidence="3">Cupin domain-containing protein</fullName>
    </submittedName>
</protein>
<evidence type="ECO:0000313" key="3">
    <source>
        <dbReference type="EMBL" id="QBK31155.1"/>
    </source>
</evidence>
<sequence length="128" mass="14253">MVPDWFVRAGDRPEFWTGERCFITELMNHPAEPAVSLAVARVEPGVTTQLHRLDGVTERYVVRKGRGIVEVDGIQQRLETGDQALIPAGAAQRIENDGDTDLEFYCVCTPRFFPESYIDLETPGDASA</sequence>
<evidence type="ECO:0000256" key="1">
    <source>
        <dbReference type="ARBA" id="ARBA00022723"/>
    </source>
</evidence>
<dbReference type="GeneID" id="90767912"/>